<accession>A0A1G2IQB1</accession>
<sequence>MKMELTKQPQTEVEYWKAIEGLGGYFWSTNHGLRHGHIEDRDGEVAKSIEDARKISERLVVELGEKFGVIHPRDCPRVGPGQPVPPPPDGKVYYRDWYNRMKESCYREDYEGIICSACPFSEGLQPMISLGGVVPCGIFQGRLYKLIAPYKCGMLGMVGWNTEKLYVEIIMEAGRNALMQFQKKEKEIRDNLAQKPQ</sequence>
<organism evidence="1 2">
    <name type="scientific">Candidatus Staskawiczbacteria bacterium RIFCSPLOWO2_12_FULL_37_15</name>
    <dbReference type="NCBI Taxonomy" id="1802218"/>
    <lineage>
        <taxon>Bacteria</taxon>
        <taxon>Candidatus Staskawicziibacteriota</taxon>
    </lineage>
</organism>
<comment type="caution">
    <text evidence="1">The sequence shown here is derived from an EMBL/GenBank/DDBJ whole genome shotgun (WGS) entry which is preliminary data.</text>
</comment>
<evidence type="ECO:0000313" key="1">
    <source>
        <dbReference type="EMBL" id="OGZ76560.1"/>
    </source>
</evidence>
<reference evidence="1 2" key="1">
    <citation type="journal article" date="2016" name="Nat. Commun.">
        <title>Thousands of microbial genomes shed light on interconnected biogeochemical processes in an aquifer system.</title>
        <authorList>
            <person name="Anantharaman K."/>
            <person name="Brown C.T."/>
            <person name="Hug L.A."/>
            <person name="Sharon I."/>
            <person name="Castelle C.J."/>
            <person name="Probst A.J."/>
            <person name="Thomas B.C."/>
            <person name="Singh A."/>
            <person name="Wilkins M.J."/>
            <person name="Karaoz U."/>
            <person name="Brodie E.L."/>
            <person name="Williams K.H."/>
            <person name="Hubbard S.S."/>
            <person name="Banfield J.F."/>
        </authorList>
    </citation>
    <scope>NUCLEOTIDE SEQUENCE [LARGE SCALE GENOMIC DNA]</scope>
</reference>
<gene>
    <name evidence="1" type="ORF">A3G45_02970</name>
</gene>
<name>A0A1G2IQB1_9BACT</name>
<dbReference type="EMBL" id="MHPE01000031">
    <property type="protein sequence ID" value="OGZ76560.1"/>
    <property type="molecule type" value="Genomic_DNA"/>
</dbReference>
<dbReference type="AlphaFoldDB" id="A0A1G2IQB1"/>
<proteinExistence type="predicted"/>
<dbReference type="Proteomes" id="UP000178632">
    <property type="component" value="Unassembled WGS sequence"/>
</dbReference>
<protein>
    <submittedName>
        <fullName evidence="1">Uncharacterized protein</fullName>
    </submittedName>
</protein>
<evidence type="ECO:0000313" key="2">
    <source>
        <dbReference type="Proteomes" id="UP000178632"/>
    </source>
</evidence>